<dbReference type="AlphaFoldDB" id="A0AAW2J722"/>
<name>A0AAW2J722_9LAMI</name>
<evidence type="ECO:0000313" key="1">
    <source>
        <dbReference type="EMBL" id="KAL0290489.1"/>
    </source>
</evidence>
<dbReference type="InterPro" id="IPR036691">
    <property type="entry name" value="Endo/exonu/phosph_ase_sf"/>
</dbReference>
<gene>
    <name evidence="1" type="ORF">Scaly_2668800</name>
</gene>
<dbReference type="EMBL" id="JACGWM010001638">
    <property type="protein sequence ID" value="KAL0290489.1"/>
    <property type="molecule type" value="Genomic_DNA"/>
</dbReference>
<protein>
    <recommendedName>
        <fullName evidence="2">Reverse transcriptase</fullName>
    </recommendedName>
</protein>
<reference evidence="1" key="2">
    <citation type="journal article" date="2024" name="Plant">
        <title>Genomic evolution and insights into agronomic trait innovations of Sesamum species.</title>
        <authorList>
            <person name="Miao H."/>
            <person name="Wang L."/>
            <person name="Qu L."/>
            <person name="Liu H."/>
            <person name="Sun Y."/>
            <person name="Le M."/>
            <person name="Wang Q."/>
            <person name="Wei S."/>
            <person name="Zheng Y."/>
            <person name="Lin W."/>
            <person name="Duan Y."/>
            <person name="Cao H."/>
            <person name="Xiong S."/>
            <person name="Wang X."/>
            <person name="Wei L."/>
            <person name="Li C."/>
            <person name="Ma Q."/>
            <person name="Ju M."/>
            <person name="Zhao R."/>
            <person name="Li G."/>
            <person name="Mu C."/>
            <person name="Tian Q."/>
            <person name="Mei H."/>
            <person name="Zhang T."/>
            <person name="Gao T."/>
            <person name="Zhang H."/>
        </authorList>
    </citation>
    <scope>NUCLEOTIDE SEQUENCE</scope>
    <source>
        <strain evidence="1">KEN8</strain>
    </source>
</reference>
<reference evidence="1" key="1">
    <citation type="submission" date="2020-06" db="EMBL/GenBank/DDBJ databases">
        <authorList>
            <person name="Li T."/>
            <person name="Hu X."/>
            <person name="Zhang T."/>
            <person name="Song X."/>
            <person name="Zhang H."/>
            <person name="Dai N."/>
            <person name="Sheng W."/>
            <person name="Hou X."/>
            <person name="Wei L."/>
        </authorList>
    </citation>
    <scope>NUCLEOTIDE SEQUENCE</scope>
    <source>
        <strain evidence="1">KEN8</strain>
        <tissue evidence="1">Leaf</tissue>
    </source>
</reference>
<dbReference type="SUPFAM" id="SSF56219">
    <property type="entry name" value="DNase I-like"/>
    <property type="match status" value="1"/>
</dbReference>
<accession>A0AAW2J722</accession>
<dbReference type="PANTHER" id="PTHR33116:SF78">
    <property type="entry name" value="OS12G0587133 PROTEIN"/>
    <property type="match status" value="1"/>
</dbReference>
<organism evidence="1">
    <name type="scientific">Sesamum calycinum</name>
    <dbReference type="NCBI Taxonomy" id="2727403"/>
    <lineage>
        <taxon>Eukaryota</taxon>
        <taxon>Viridiplantae</taxon>
        <taxon>Streptophyta</taxon>
        <taxon>Embryophyta</taxon>
        <taxon>Tracheophyta</taxon>
        <taxon>Spermatophyta</taxon>
        <taxon>Magnoliopsida</taxon>
        <taxon>eudicotyledons</taxon>
        <taxon>Gunneridae</taxon>
        <taxon>Pentapetalae</taxon>
        <taxon>asterids</taxon>
        <taxon>lamiids</taxon>
        <taxon>Lamiales</taxon>
        <taxon>Pedaliaceae</taxon>
        <taxon>Sesamum</taxon>
    </lineage>
</organism>
<sequence length="637" mass="71500">MVGLVSTGVLYGDYDLIPRRDLWGVLRTLSAGILEEPWLVLGDFNAVIDDSEVCGRAADTSASMADEGTRSLWKRLDRMLVNEAWLEAWPDSSYICALPSTSIILHLSSLAHTETLNMQFRFDNYLARQPGFLELVTNIWQHHIVGTAMYEVVCKLKALKADFRRQRQRKGNLTENVKMAKSLFGGDKTGIRMLKQRAKLRWMKHGDQNSKVFFRKINSARAKQRVFQIMKATGEVLTAHSFHRRSLLDAPVTQSDIKDAFFAIDEDSAPGPDGYTSAFFKSAWPVIGHDISEARIFQNRPSSIQVLRDTLTEFAALSGLNVNPAKSQIILSRAVQQERRQIVEYLGFQEGSLPVRYLGVPLTSSRLTIADCRPLINRIDTRLAGWNQHNLSYAGRVQLIKSVLSSLHTYWASVYSTERILELEEIDKITASVANGVCYKVGNGSSFSLWQDIWHARGPLCLSYPRGPALTGLPISSLLSSVLQQDQWRWPASTEADIAEIISQLPPTNPTTSDQICWRNSAGKFTVQSAILLIQPATMQVQWHGLLRGLNFNGRLEWKQGIIWASKRWRGTHLINVALRSVLASLSLGALRSVWFWKKFLEENPRPDEDPVPVSALVALPVVIPLLPKKAVEGFLA</sequence>
<comment type="caution">
    <text evidence="1">The sequence shown here is derived from an EMBL/GenBank/DDBJ whole genome shotgun (WGS) entry which is preliminary data.</text>
</comment>
<dbReference type="PANTHER" id="PTHR33116">
    <property type="entry name" value="REVERSE TRANSCRIPTASE ZINC-BINDING DOMAIN-CONTAINING PROTEIN-RELATED-RELATED"/>
    <property type="match status" value="1"/>
</dbReference>
<proteinExistence type="predicted"/>
<evidence type="ECO:0008006" key="2">
    <source>
        <dbReference type="Google" id="ProtNLM"/>
    </source>
</evidence>